<evidence type="ECO:0000313" key="7">
    <source>
        <dbReference type="Proteomes" id="UP000257323"/>
    </source>
</evidence>
<comment type="caution">
    <text evidence="6">The sequence shown here is derived from an EMBL/GenBank/DDBJ whole genome shotgun (WGS) entry which is preliminary data.</text>
</comment>
<keyword evidence="2" id="KW-0238">DNA-binding</keyword>
<feature type="region of interest" description="Disordered" evidence="4">
    <location>
        <begin position="113"/>
        <end position="138"/>
    </location>
</feature>
<feature type="domain" description="HTH arsR-type" evidence="5">
    <location>
        <begin position="1"/>
        <end position="92"/>
    </location>
</feature>
<sequence>MKLDEALGIFRAFSDRTRLRIFLLLLDSELCVGELMALLKIEQSLISHQLRGLRQAGLVEARRSGRWIYYRIPSSCRKQLEPAFREWFREELAVTGPRVRAVKEKQVCLTSRSGVFRPEPTSRQKSKSALKGTKDKKK</sequence>
<gene>
    <name evidence="6" type="ORF">OP8BY_1059</name>
</gene>
<dbReference type="SUPFAM" id="SSF46785">
    <property type="entry name" value="Winged helix' DNA-binding domain"/>
    <property type="match status" value="1"/>
</dbReference>
<accession>A0A3E2BR50</accession>
<dbReference type="GO" id="GO:0003677">
    <property type="term" value="F:DNA binding"/>
    <property type="evidence" value="ECO:0007669"/>
    <property type="project" value="UniProtKB-KW"/>
</dbReference>
<dbReference type="InterPro" id="IPR011991">
    <property type="entry name" value="ArsR-like_HTH"/>
</dbReference>
<dbReference type="EMBL" id="QUAH01000001">
    <property type="protein sequence ID" value="RFT17117.1"/>
    <property type="molecule type" value="Genomic_DNA"/>
</dbReference>
<dbReference type="AlphaFoldDB" id="A0A3E2BR50"/>
<dbReference type="GO" id="GO:0003700">
    <property type="term" value="F:DNA-binding transcription factor activity"/>
    <property type="evidence" value="ECO:0007669"/>
    <property type="project" value="InterPro"/>
</dbReference>
<dbReference type="InterPro" id="IPR036390">
    <property type="entry name" value="WH_DNA-bd_sf"/>
</dbReference>
<dbReference type="NCBIfam" id="NF033788">
    <property type="entry name" value="HTH_metalloreg"/>
    <property type="match status" value="1"/>
</dbReference>
<evidence type="ECO:0000256" key="4">
    <source>
        <dbReference type="SAM" id="MobiDB-lite"/>
    </source>
</evidence>
<evidence type="ECO:0000256" key="2">
    <source>
        <dbReference type="ARBA" id="ARBA00023125"/>
    </source>
</evidence>
<protein>
    <submittedName>
        <fullName evidence="6">Transcriptional regulator, ArsR family</fullName>
    </submittedName>
</protein>
<organism evidence="6 7">
    <name type="scientific">Candidatus Saccharicenans subterraneus</name>
    <dbReference type="NCBI Taxonomy" id="2508984"/>
    <lineage>
        <taxon>Bacteria</taxon>
        <taxon>Candidatus Aminicenantota</taxon>
        <taxon>Candidatus Aminicenantia</taxon>
        <taxon>Candidatus Aminicenantales</taxon>
        <taxon>Candidatus Saccharicenantaceae</taxon>
        <taxon>Candidatus Saccharicenans</taxon>
    </lineage>
</organism>
<evidence type="ECO:0000256" key="1">
    <source>
        <dbReference type="ARBA" id="ARBA00023015"/>
    </source>
</evidence>
<dbReference type="PROSITE" id="PS50987">
    <property type="entry name" value="HTH_ARSR_2"/>
    <property type="match status" value="1"/>
</dbReference>
<keyword evidence="3" id="KW-0804">Transcription</keyword>
<evidence type="ECO:0000256" key="3">
    <source>
        <dbReference type="ARBA" id="ARBA00023163"/>
    </source>
</evidence>
<dbReference type="InterPro" id="IPR051081">
    <property type="entry name" value="HTH_MetalResp_TranReg"/>
</dbReference>
<reference evidence="6 7" key="1">
    <citation type="submission" date="2018-08" db="EMBL/GenBank/DDBJ databases">
        <title>Genome analysis of the thermophilic bacterium of the candidate phylum Aminicenantes from deep subsurface aquifer revealed its physiology and ecological role.</title>
        <authorList>
            <person name="Kadnikov V.V."/>
            <person name="Mardanov A.V."/>
            <person name="Beletsky A.V."/>
            <person name="Karnachuk O.V."/>
            <person name="Ravin N.V."/>
        </authorList>
    </citation>
    <scope>NUCLEOTIDE SEQUENCE [LARGE SCALE GENOMIC DNA]</scope>
    <source>
        <strain evidence="6">BY38</strain>
    </source>
</reference>
<dbReference type="InterPro" id="IPR036388">
    <property type="entry name" value="WH-like_DNA-bd_sf"/>
</dbReference>
<feature type="compositionally biased region" description="Basic residues" evidence="4">
    <location>
        <begin position="124"/>
        <end position="138"/>
    </location>
</feature>
<dbReference type="CDD" id="cd00090">
    <property type="entry name" value="HTH_ARSR"/>
    <property type="match status" value="1"/>
</dbReference>
<name>A0A3E2BR50_9BACT</name>
<dbReference type="Pfam" id="PF01022">
    <property type="entry name" value="HTH_5"/>
    <property type="match status" value="1"/>
</dbReference>
<evidence type="ECO:0000313" key="6">
    <source>
        <dbReference type="EMBL" id="RFT17117.1"/>
    </source>
</evidence>
<proteinExistence type="predicted"/>
<dbReference type="InterPro" id="IPR001845">
    <property type="entry name" value="HTH_ArsR_DNA-bd_dom"/>
</dbReference>
<dbReference type="PRINTS" id="PR00778">
    <property type="entry name" value="HTHARSR"/>
</dbReference>
<dbReference type="Gene3D" id="1.10.10.10">
    <property type="entry name" value="Winged helix-like DNA-binding domain superfamily/Winged helix DNA-binding domain"/>
    <property type="match status" value="1"/>
</dbReference>
<dbReference type="SMART" id="SM00418">
    <property type="entry name" value="HTH_ARSR"/>
    <property type="match status" value="1"/>
</dbReference>
<keyword evidence="1" id="KW-0805">Transcription regulation</keyword>
<dbReference type="Proteomes" id="UP000257323">
    <property type="component" value="Unassembled WGS sequence"/>
</dbReference>
<evidence type="ECO:0000259" key="5">
    <source>
        <dbReference type="PROSITE" id="PS50987"/>
    </source>
</evidence>
<dbReference type="PANTHER" id="PTHR33154">
    <property type="entry name" value="TRANSCRIPTIONAL REGULATOR, ARSR FAMILY"/>
    <property type="match status" value="1"/>
</dbReference>
<dbReference type="PANTHER" id="PTHR33154:SF18">
    <property type="entry name" value="ARSENICAL RESISTANCE OPERON REPRESSOR"/>
    <property type="match status" value="1"/>
</dbReference>